<dbReference type="Gene3D" id="3.30.54.20">
    <property type="match status" value="1"/>
</dbReference>
<dbReference type="InterPro" id="IPR018163">
    <property type="entry name" value="Thr/Ala-tRNA-synth_IIc_edit"/>
</dbReference>
<dbReference type="PANTHER" id="PTHR11451">
    <property type="entry name" value="THREONINE-TRNA LIGASE"/>
    <property type="match status" value="1"/>
</dbReference>
<dbReference type="GO" id="GO:0004829">
    <property type="term" value="F:threonine-tRNA ligase activity"/>
    <property type="evidence" value="ECO:0007669"/>
    <property type="project" value="TreeGrafter"/>
</dbReference>
<feature type="domain" description="Threonyl/alanyl tRNA synthetase SAD" evidence="5">
    <location>
        <begin position="107"/>
        <end position="157"/>
    </location>
</feature>
<dbReference type="EMBL" id="JAGQLI010000152">
    <property type="protein sequence ID" value="MCA9379353.1"/>
    <property type="molecule type" value="Genomic_DNA"/>
</dbReference>
<accession>A0A955KZQ8</accession>
<evidence type="ECO:0000256" key="1">
    <source>
        <dbReference type="ARBA" id="ARBA00022555"/>
    </source>
</evidence>
<dbReference type="Pfam" id="PF03129">
    <property type="entry name" value="HGTP_anticodon"/>
    <property type="match status" value="1"/>
</dbReference>
<dbReference type="InterPro" id="IPR047246">
    <property type="entry name" value="ThrRS_anticodon"/>
</dbReference>
<dbReference type="InterPro" id="IPR045864">
    <property type="entry name" value="aa-tRNA-synth_II/BPL/LPL"/>
</dbReference>
<keyword evidence="4" id="KW-0030">Aminoacyl-tRNA synthetase</keyword>
<evidence type="ECO:0000313" key="6">
    <source>
        <dbReference type="EMBL" id="MCA9379353.1"/>
    </source>
</evidence>
<dbReference type="Gene3D" id="3.40.50.800">
    <property type="entry name" value="Anticodon-binding domain"/>
    <property type="match status" value="1"/>
</dbReference>
<dbReference type="InterPro" id="IPR004154">
    <property type="entry name" value="Anticodon-bd"/>
</dbReference>
<sequence length="520" mass="59508">MEENIDIDRLRHSAAHVLAMAAQRLFPDTKIGVGPVTDDGYYYDFEFPHQITVEDLRLLEAEMNDIILADLPFTQIVVSKEEGFDILLKRGQIFKAELLREIPAAEVSFYRTGEEFIDLCRGPHLDSTSQIGAIKLLSLTDTFWQGDSSRPAMQRVMGTAFPDKESLNEYLTKKDQIASRDFRQLAKHLQLNLGGESNVTYTPGGTMAFQQIREVITRSYKEQEFQEVLAPPVINLGQMQSGVNSYYSHKNRSYKELPISIYTFNRNELADAHQIAEHDYRSISTLVCKTFFSINEKYNQLQHTIHAAVNALESLRLDYTANLHVGDLEDEYLAQISELLQRKGVPQKHIVDPETNGVYIEFCGKDSLDRNWVFARCHFQESEFKYVSRLGDMENVFTFSSEWIVENLLAFFIEDQEGLLPIWLAPTQVRIIPISEEHYDFAEKAEKSLVEAGFRCEVDARSETMQARIRHAELLRIPVIAIIGEKEQSSNAVSLRLRQEKEVGMVALDSLVETIVELYS</sequence>
<evidence type="ECO:0000256" key="3">
    <source>
        <dbReference type="ARBA" id="ARBA00022917"/>
    </source>
</evidence>
<reference evidence="6" key="2">
    <citation type="journal article" date="2021" name="Microbiome">
        <title>Successional dynamics and alternative stable states in a saline activated sludge microbial community over 9 years.</title>
        <authorList>
            <person name="Wang Y."/>
            <person name="Ye J."/>
            <person name="Ju F."/>
            <person name="Liu L."/>
            <person name="Boyd J.A."/>
            <person name="Deng Y."/>
            <person name="Parks D.H."/>
            <person name="Jiang X."/>
            <person name="Yin X."/>
            <person name="Woodcroft B.J."/>
            <person name="Tyson G.W."/>
            <person name="Hugenholtz P."/>
            <person name="Polz M.F."/>
            <person name="Zhang T."/>
        </authorList>
    </citation>
    <scope>NUCLEOTIDE SEQUENCE</scope>
    <source>
        <strain evidence="6">HKST-UBA12</strain>
    </source>
</reference>
<dbReference type="SMART" id="SM00863">
    <property type="entry name" value="tRNA_SAD"/>
    <property type="match status" value="1"/>
</dbReference>
<dbReference type="CDD" id="cd00860">
    <property type="entry name" value="ThrRS_anticodon"/>
    <property type="match status" value="1"/>
</dbReference>
<dbReference type="SUPFAM" id="SSF55681">
    <property type="entry name" value="Class II aaRS and biotin synthetases"/>
    <property type="match status" value="1"/>
</dbReference>
<reference evidence="6" key="1">
    <citation type="submission" date="2020-04" db="EMBL/GenBank/DDBJ databases">
        <authorList>
            <person name="Zhang T."/>
        </authorList>
    </citation>
    <scope>NUCLEOTIDE SEQUENCE</scope>
    <source>
        <strain evidence="6">HKST-UBA12</strain>
    </source>
</reference>
<evidence type="ECO:0000256" key="2">
    <source>
        <dbReference type="ARBA" id="ARBA00022884"/>
    </source>
</evidence>
<proteinExistence type="predicted"/>
<dbReference type="PANTHER" id="PTHR11451:SF44">
    <property type="entry name" value="THREONINE--TRNA LIGASE, CHLOROPLASTIC_MITOCHONDRIAL 2"/>
    <property type="match status" value="1"/>
</dbReference>
<organism evidence="6 7">
    <name type="scientific">Candidatus Dojkabacteria bacterium</name>
    <dbReference type="NCBI Taxonomy" id="2099670"/>
    <lineage>
        <taxon>Bacteria</taxon>
        <taxon>Candidatus Dojkabacteria</taxon>
    </lineage>
</organism>
<keyword evidence="3" id="KW-0648">Protein biosynthesis</keyword>
<dbReference type="SUPFAM" id="SSF52954">
    <property type="entry name" value="Class II aaRS ABD-related"/>
    <property type="match status" value="1"/>
</dbReference>
<dbReference type="Pfam" id="PF07973">
    <property type="entry name" value="tRNA_SAD"/>
    <property type="match status" value="1"/>
</dbReference>
<dbReference type="AlphaFoldDB" id="A0A955KZQ8"/>
<evidence type="ECO:0000313" key="7">
    <source>
        <dbReference type="Proteomes" id="UP000760819"/>
    </source>
</evidence>
<keyword evidence="1" id="KW-0820">tRNA-binding</keyword>
<dbReference type="GO" id="GO:0006435">
    <property type="term" value="P:threonyl-tRNA aminoacylation"/>
    <property type="evidence" value="ECO:0007669"/>
    <property type="project" value="TreeGrafter"/>
</dbReference>
<evidence type="ECO:0000259" key="5">
    <source>
        <dbReference type="SMART" id="SM00863"/>
    </source>
</evidence>
<keyword evidence="2" id="KW-0694">RNA-binding</keyword>
<dbReference type="Proteomes" id="UP000760819">
    <property type="component" value="Unassembled WGS sequence"/>
</dbReference>
<dbReference type="Gene3D" id="3.30.980.10">
    <property type="entry name" value="Threonyl-trna Synthetase, Chain A, domain 2"/>
    <property type="match status" value="1"/>
</dbReference>
<dbReference type="GO" id="GO:0000049">
    <property type="term" value="F:tRNA binding"/>
    <property type="evidence" value="ECO:0007669"/>
    <property type="project" value="UniProtKB-KW"/>
</dbReference>
<keyword evidence="4" id="KW-0436">Ligase</keyword>
<protein>
    <recommendedName>
        <fullName evidence="5">Threonyl/alanyl tRNA synthetase SAD domain-containing protein</fullName>
    </recommendedName>
</protein>
<dbReference type="InterPro" id="IPR012947">
    <property type="entry name" value="tRNA_SAD"/>
</dbReference>
<dbReference type="FunFam" id="3.40.50.800:FF:000001">
    <property type="entry name" value="Threonine--tRNA ligase"/>
    <property type="match status" value="1"/>
</dbReference>
<name>A0A955KZQ8_9BACT</name>
<evidence type="ECO:0000256" key="4">
    <source>
        <dbReference type="ARBA" id="ARBA00023146"/>
    </source>
</evidence>
<dbReference type="InterPro" id="IPR036621">
    <property type="entry name" value="Anticodon-bd_dom_sf"/>
</dbReference>
<comment type="caution">
    <text evidence="6">The sequence shown here is derived from an EMBL/GenBank/DDBJ whole genome shotgun (WGS) entry which is preliminary data.</text>
</comment>
<gene>
    <name evidence="6" type="ORF">KC640_02905</name>
</gene>
<dbReference type="GO" id="GO:0005524">
    <property type="term" value="F:ATP binding"/>
    <property type="evidence" value="ECO:0007669"/>
    <property type="project" value="InterPro"/>
</dbReference>
<dbReference type="SUPFAM" id="SSF55186">
    <property type="entry name" value="ThrRS/AlaRS common domain"/>
    <property type="match status" value="1"/>
</dbReference>